<evidence type="ECO:0000256" key="7">
    <source>
        <dbReference type="ARBA" id="ARBA00022827"/>
    </source>
</evidence>
<evidence type="ECO:0000256" key="1">
    <source>
        <dbReference type="ARBA" id="ARBA00001946"/>
    </source>
</evidence>
<keyword evidence="6" id="KW-0479">Metal-binding</keyword>
<dbReference type="EMBL" id="CAEZWW010000255">
    <property type="protein sequence ID" value="CAB4686881.1"/>
    <property type="molecule type" value="Genomic_DNA"/>
</dbReference>
<organism evidence="11">
    <name type="scientific">freshwater metagenome</name>
    <dbReference type="NCBI Taxonomy" id="449393"/>
    <lineage>
        <taxon>unclassified sequences</taxon>
        <taxon>metagenomes</taxon>
        <taxon>ecological metagenomes</taxon>
    </lineage>
</organism>
<comment type="cofactor">
    <cofactor evidence="1">
        <name>Mg(2+)</name>
        <dbReference type="ChEBI" id="CHEBI:18420"/>
    </cofactor>
</comment>
<evidence type="ECO:0000256" key="8">
    <source>
        <dbReference type="ARBA" id="ARBA00022842"/>
    </source>
</evidence>
<comment type="catalytic activity">
    <reaction evidence="10">
        <text>L-threonyl-[protein] + FAD = FMN-L-threonyl-[protein] + AMP + H(+)</text>
        <dbReference type="Rhea" id="RHEA:36847"/>
        <dbReference type="Rhea" id="RHEA-COMP:11060"/>
        <dbReference type="Rhea" id="RHEA-COMP:11061"/>
        <dbReference type="ChEBI" id="CHEBI:15378"/>
        <dbReference type="ChEBI" id="CHEBI:30013"/>
        <dbReference type="ChEBI" id="CHEBI:57692"/>
        <dbReference type="ChEBI" id="CHEBI:74257"/>
        <dbReference type="ChEBI" id="CHEBI:456215"/>
        <dbReference type="EC" id="2.7.1.180"/>
    </reaction>
</comment>
<dbReference type="PANTHER" id="PTHR30040">
    <property type="entry name" value="THIAMINE BIOSYNTHESIS LIPOPROTEIN APBE"/>
    <property type="match status" value="1"/>
</dbReference>
<dbReference type="SUPFAM" id="SSF143631">
    <property type="entry name" value="ApbE-like"/>
    <property type="match status" value="1"/>
</dbReference>
<dbReference type="EC" id="2.7.1.180" evidence="2"/>
<evidence type="ECO:0000256" key="10">
    <source>
        <dbReference type="ARBA" id="ARBA00048540"/>
    </source>
</evidence>
<dbReference type="Pfam" id="PF02424">
    <property type="entry name" value="ApbE"/>
    <property type="match status" value="1"/>
</dbReference>
<reference evidence="11" key="1">
    <citation type="submission" date="2020-05" db="EMBL/GenBank/DDBJ databases">
        <authorList>
            <person name="Chiriac C."/>
            <person name="Salcher M."/>
            <person name="Ghai R."/>
            <person name="Kavagutti S V."/>
        </authorList>
    </citation>
    <scope>NUCLEOTIDE SEQUENCE</scope>
</reference>
<name>A0A6J6NJG0_9ZZZZ</name>
<evidence type="ECO:0000256" key="6">
    <source>
        <dbReference type="ARBA" id="ARBA00022723"/>
    </source>
</evidence>
<keyword evidence="5" id="KW-0808">Transferase</keyword>
<evidence type="ECO:0000313" key="11">
    <source>
        <dbReference type="EMBL" id="CAB4686881.1"/>
    </source>
</evidence>
<protein>
    <recommendedName>
        <fullName evidence="3">FAD:protein FMN transferase</fullName>
        <ecNumber evidence="2">2.7.1.180</ecNumber>
    </recommendedName>
    <alternativeName>
        <fullName evidence="9">Flavin transferase</fullName>
    </alternativeName>
</protein>
<dbReference type="InterPro" id="IPR024932">
    <property type="entry name" value="ApbE"/>
</dbReference>
<accession>A0A6J6NJG0</accession>
<dbReference type="GO" id="GO:0016740">
    <property type="term" value="F:transferase activity"/>
    <property type="evidence" value="ECO:0007669"/>
    <property type="project" value="UniProtKB-KW"/>
</dbReference>
<dbReference type="PANTHER" id="PTHR30040:SF2">
    <property type="entry name" value="FAD:PROTEIN FMN TRANSFERASE"/>
    <property type="match status" value="1"/>
</dbReference>
<evidence type="ECO:0000256" key="3">
    <source>
        <dbReference type="ARBA" id="ARBA00016337"/>
    </source>
</evidence>
<dbReference type="GO" id="GO:0046872">
    <property type="term" value="F:metal ion binding"/>
    <property type="evidence" value="ECO:0007669"/>
    <property type="project" value="UniProtKB-KW"/>
</dbReference>
<evidence type="ECO:0000256" key="5">
    <source>
        <dbReference type="ARBA" id="ARBA00022679"/>
    </source>
</evidence>
<evidence type="ECO:0000256" key="4">
    <source>
        <dbReference type="ARBA" id="ARBA00022630"/>
    </source>
</evidence>
<dbReference type="AlphaFoldDB" id="A0A6J6NJG0"/>
<keyword evidence="8" id="KW-0460">Magnesium</keyword>
<dbReference type="Gene3D" id="3.10.520.10">
    <property type="entry name" value="ApbE-like domains"/>
    <property type="match status" value="1"/>
</dbReference>
<proteinExistence type="predicted"/>
<gene>
    <name evidence="11" type="ORF">UFOPK2310_01562</name>
</gene>
<evidence type="ECO:0000256" key="2">
    <source>
        <dbReference type="ARBA" id="ARBA00011955"/>
    </source>
</evidence>
<keyword evidence="7" id="KW-0274">FAD</keyword>
<sequence>MIERKFRAMGTDCHLLVHAASDQGAELLVELAQARVELLEDCWSRFRPESELNRLNARAGLGPVVVSADLLNLVVAMRSAWLATDGLYDPTVLSSMRAIGYDADFATVLAREALAIAEVAAAPGMNNVVVDEINRTIELPRGVGIDPGAIGKGLAADIIVTEMIDAGAIGVLVNLGGDIVVSGIPVDFNGNPVDQWIIGVEDERAADGDDRVAHWLYFPAGTPRSAVATSTVLKRRWADGRHHVIDPRTGDISSGDLVQVTVAAESGAAAESAATAALLLGSRAAAPWLNERGLLALLMTSDDLIMTEISPTLVEVPHG</sequence>
<keyword evidence="4" id="KW-0285">Flavoprotein</keyword>
<evidence type="ECO:0000256" key="9">
    <source>
        <dbReference type="ARBA" id="ARBA00031306"/>
    </source>
</evidence>
<dbReference type="InterPro" id="IPR003374">
    <property type="entry name" value="ApbE-like_sf"/>
</dbReference>